<evidence type="ECO:0000313" key="2">
    <source>
        <dbReference type="EMBL" id="ESA24084.1"/>
    </source>
</evidence>
<evidence type="ECO:0000256" key="1">
    <source>
        <dbReference type="SAM" id="MobiDB-lite"/>
    </source>
</evidence>
<dbReference type="EMBL" id="KI274230">
    <property type="protein sequence ID" value="ESA24084.1"/>
    <property type="molecule type" value="Genomic_DNA"/>
</dbReference>
<protein>
    <submittedName>
        <fullName evidence="2">Uncharacterized protein</fullName>
    </submittedName>
</protein>
<feature type="compositionally biased region" description="Basic and acidic residues" evidence="1">
    <location>
        <begin position="175"/>
        <end position="190"/>
    </location>
</feature>
<proteinExistence type="predicted"/>
<dbReference type="AlphaFoldDB" id="U9UUJ6"/>
<feature type="compositionally biased region" description="Low complexity" evidence="1">
    <location>
        <begin position="156"/>
        <end position="170"/>
    </location>
</feature>
<dbReference type="HOGENOM" id="CLU_692877_0_0_1"/>
<organism evidence="2">
    <name type="scientific">Rhizophagus irregularis (strain DAOM 181602 / DAOM 197198 / MUCL 43194)</name>
    <name type="common">Arbuscular mycorrhizal fungus</name>
    <name type="synonym">Glomus intraradices</name>
    <dbReference type="NCBI Taxonomy" id="747089"/>
    <lineage>
        <taxon>Eukaryota</taxon>
        <taxon>Fungi</taxon>
        <taxon>Fungi incertae sedis</taxon>
        <taxon>Mucoromycota</taxon>
        <taxon>Glomeromycotina</taxon>
        <taxon>Glomeromycetes</taxon>
        <taxon>Glomerales</taxon>
        <taxon>Glomeraceae</taxon>
        <taxon>Rhizophagus</taxon>
    </lineage>
</organism>
<gene>
    <name evidence="2" type="ORF">GLOINDRAFT_1584</name>
</gene>
<feature type="compositionally biased region" description="Low complexity" evidence="1">
    <location>
        <begin position="193"/>
        <end position="206"/>
    </location>
</feature>
<reference evidence="2" key="1">
    <citation type="submission" date="2013-07" db="EMBL/GenBank/DDBJ databases">
        <title>The genome of an arbuscular mycorrhizal fungus provides insights into the evolution of the oldest plant symbiosis.</title>
        <authorList>
            <consortium name="DOE Joint Genome Institute"/>
            <person name="Tisserant E."/>
            <person name="Malbreil M."/>
            <person name="Kuo A."/>
            <person name="Kohler A."/>
            <person name="Symeonidi A."/>
            <person name="Balestrini R."/>
            <person name="Charron P."/>
            <person name="Duensing N."/>
            <person name="Frei-dit-Frey N."/>
            <person name="Gianinazzi-Pearson V."/>
            <person name="Gilbert B."/>
            <person name="Handa Y."/>
            <person name="Hijri M."/>
            <person name="Kaul R."/>
            <person name="Kawaguchi M."/>
            <person name="Krajinski F."/>
            <person name="Lammers P."/>
            <person name="Lapierre D."/>
            <person name="Masclaux F.G."/>
            <person name="Murat C."/>
            <person name="Morin E."/>
            <person name="Ndikumana S."/>
            <person name="Pagni M."/>
            <person name="Petitpierre D."/>
            <person name="Requena N."/>
            <person name="Rosikiewicz P."/>
            <person name="Riley R."/>
            <person name="Saito K."/>
            <person name="San Clemente H."/>
            <person name="Shapiro H."/>
            <person name="van Tuinen D."/>
            <person name="Becard G."/>
            <person name="Bonfante P."/>
            <person name="Paszkowski U."/>
            <person name="Shachar-Hill Y."/>
            <person name="Young J.P."/>
            <person name="Sanders I.R."/>
            <person name="Henrissat B."/>
            <person name="Rensing S.A."/>
            <person name="Grigoriev I.V."/>
            <person name="Corradi N."/>
            <person name="Roux C."/>
            <person name="Martin F."/>
        </authorList>
    </citation>
    <scope>NUCLEOTIDE SEQUENCE</scope>
    <source>
        <strain evidence="2">DAOM 197198</strain>
    </source>
</reference>
<sequence length="398" mass="46031">MAETIRINVLVISAESENLTKRRIITLETTFDNTIDQLRPMIMEIRGKYSIQFDQYKRKEFYGSQTELEAENVGLGVLRRRNAKVEEILAKLRRENSELEVELCEAKNENEKLRRKLESRIEELEKSRANTDAENTKLKSRVDEQPQNEQIKEVVSEAVDVSDSLVDPSSNAAEVKPDERVTSSEQESRHVQSNNSSNNSSSNSNSITEPKVSTKGEIDVEDFLNEKLKLRKQENFSEEIKQRNERKGLIQKCLTRGIESCDQNFQDRAVVPESDTISSDAFVIKHLSQKHIGSKLKRNFMLKRSQDTESPFPDLSRDSLRKKTQRAVKIYKLVERRIIDHFTEKPNLDFTDDHDDSTDSKEAIIKTADYDDDPFKILEDEEDPFIAIRDEILEEESN</sequence>
<feature type="compositionally biased region" description="Basic and acidic residues" evidence="1">
    <location>
        <begin position="124"/>
        <end position="155"/>
    </location>
</feature>
<dbReference type="VEuPathDB" id="FungiDB:RhiirFUN_017086"/>
<name>U9UUJ6_RHIID</name>
<accession>U9UUJ6</accession>
<feature type="region of interest" description="Disordered" evidence="1">
    <location>
        <begin position="124"/>
        <end position="214"/>
    </location>
</feature>